<dbReference type="AlphaFoldDB" id="A0A151ITN7"/>
<dbReference type="Proteomes" id="UP000078492">
    <property type="component" value="Unassembled WGS sequence"/>
</dbReference>
<organism evidence="3 4">
    <name type="scientific">Trachymyrmex cornetzi</name>
    <dbReference type="NCBI Taxonomy" id="471704"/>
    <lineage>
        <taxon>Eukaryota</taxon>
        <taxon>Metazoa</taxon>
        <taxon>Ecdysozoa</taxon>
        <taxon>Arthropoda</taxon>
        <taxon>Hexapoda</taxon>
        <taxon>Insecta</taxon>
        <taxon>Pterygota</taxon>
        <taxon>Neoptera</taxon>
        <taxon>Endopterygota</taxon>
        <taxon>Hymenoptera</taxon>
        <taxon>Apocrita</taxon>
        <taxon>Aculeata</taxon>
        <taxon>Formicoidea</taxon>
        <taxon>Formicidae</taxon>
        <taxon>Myrmicinae</taxon>
        <taxon>Trachymyrmex</taxon>
    </lineage>
</organism>
<proteinExistence type="predicted"/>
<reference evidence="3 4" key="1">
    <citation type="submission" date="2015-09" db="EMBL/GenBank/DDBJ databases">
        <title>Trachymyrmex cornetzi WGS genome.</title>
        <authorList>
            <person name="Nygaard S."/>
            <person name="Hu H."/>
            <person name="Boomsma J."/>
            <person name="Zhang G."/>
        </authorList>
    </citation>
    <scope>NUCLEOTIDE SEQUENCE [LARGE SCALE GENOMIC DNA]</scope>
    <source>
        <strain evidence="3">Tcor2-1</strain>
        <tissue evidence="3">Whole body</tissue>
    </source>
</reference>
<feature type="region of interest" description="Disordered" evidence="1">
    <location>
        <begin position="33"/>
        <end position="64"/>
    </location>
</feature>
<dbReference type="STRING" id="471704.A0A151ITN7"/>
<dbReference type="SUPFAM" id="SSF56219">
    <property type="entry name" value="DNase I-like"/>
    <property type="match status" value="1"/>
</dbReference>
<evidence type="ECO:0000259" key="2">
    <source>
        <dbReference type="Pfam" id="PF14529"/>
    </source>
</evidence>
<sequence length="141" mass="16150">MDLESKLKNIKEWMERKEEGVKTVIGGDFYARTGREGGRVREENEGEEEEERSSMNSKQNKDGNKLVEVIREKGWSILNGNVKGDEKGNWTYTGGKGDSVIDYVLVDEETKEEIEIMEIEEEIDSDHHPFVGVAPSWTRLN</sequence>
<dbReference type="Pfam" id="PF14529">
    <property type="entry name" value="Exo_endo_phos_2"/>
    <property type="match status" value="1"/>
</dbReference>
<dbReference type="EMBL" id="KQ980997">
    <property type="protein sequence ID" value="KYN10442.1"/>
    <property type="molecule type" value="Genomic_DNA"/>
</dbReference>
<gene>
    <name evidence="3" type="ORF">ALC57_17416</name>
</gene>
<dbReference type="InterPro" id="IPR005135">
    <property type="entry name" value="Endo/exonuclease/phosphatase"/>
</dbReference>
<name>A0A151ITN7_9HYME</name>
<protein>
    <recommendedName>
        <fullName evidence="2">Endonuclease/exonuclease/phosphatase domain-containing protein</fullName>
    </recommendedName>
</protein>
<evidence type="ECO:0000256" key="1">
    <source>
        <dbReference type="SAM" id="MobiDB-lite"/>
    </source>
</evidence>
<feature type="compositionally biased region" description="Basic and acidic residues" evidence="1">
    <location>
        <begin position="33"/>
        <end position="43"/>
    </location>
</feature>
<dbReference type="GO" id="GO:0003824">
    <property type="term" value="F:catalytic activity"/>
    <property type="evidence" value="ECO:0007669"/>
    <property type="project" value="InterPro"/>
</dbReference>
<evidence type="ECO:0000313" key="4">
    <source>
        <dbReference type="Proteomes" id="UP000078492"/>
    </source>
</evidence>
<feature type="domain" description="Endonuclease/exonuclease/phosphatase" evidence="2">
    <location>
        <begin position="4"/>
        <end position="130"/>
    </location>
</feature>
<evidence type="ECO:0000313" key="3">
    <source>
        <dbReference type="EMBL" id="KYN10442.1"/>
    </source>
</evidence>
<dbReference type="Gene3D" id="3.60.10.10">
    <property type="entry name" value="Endonuclease/exonuclease/phosphatase"/>
    <property type="match status" value="1"/>
</dbReference>
<keyword evidence="4" id="KW-1185">Reference proteome</keyword>
<accession>A0A151ITN7</accession>
<dbReference type="InterPro" id="IPR036691">
    <property type="entry name" value="Endo/exonu/phosph_ase_sf"/>
</dbReference>